<dbReference type="Gene3D" id="1.10.20.140">
    <property type="match status" value="1"/>
</dbReference>
<dbReference type="HAMAP" id="MF_00185">
    <property type="entry name" value="IPP_trans"/>
    <property type="match status" value="1"/>
</dbReference>
<evidence type="ECO:0000256" key="1">
    <source>
        <dbReference type="ARBA" id="ARBA00001946"/>
    </source>
</evidence>
<keyword evidence="7 10" id="KW-0067">ATP-binding</keyword>
<dbReference type="Gene3D" id="3.40.50.300">
    <property type="entry name" value="P-loop containing nucleotide triphosphate hydrolases"/>
    <property type="match status" value="1"/>
</dbReference>
<dbReference type="PANTHER" id="PTHR11088">
    <property type="entry name" value="TRNA DIMETHYLALLYLTRANSFERASE"/>
    <property type="match status" value="1"/>
</dbReference>
<evidence type="ECO:0000256" key="14">
    <source>
        <dbReference type="SAM" id="MobiDB-lite"/>
    </source>
</evidence>
<feature type="site" description="Interaction with substrate tRNA" evidence="10">
    <location>
        <position position="138"/>
    </location>
</feature>
<dbReference type="FunFam" id="1.10.20.140:FF:000001">
    <property type="entry name" value="tRNA dimethylallyltransferase"/>
    <property type="match status" value="1"/>
</dbReference>
<keyword evidence="8 10" id="KW-0460">Magnesium</keyword>
<evidence type="ECO:0000256" key="5">
    <source>
        <dbReference type="ARBA" id="ARBA00022694"/>
    </source>
</evidence>
<keyword evidence="5 10" id="KW-0819">tRNA processing</keyword>
<proteinExistence type="inferred from homology"/>
<evidence type="ECO:0000256" key="4">
    <source>
        <dbReference type="ARBA" id="ARBA00022679"/>
    </source>
</evidence>
<comment type="similarity">
    <text evidence="3 10 13">Belongs to the IPP transferase family.</text>
</comment>
<feature type="region of interest" description="Disordered" evidence="14">
    <location>
        <begin position="323"/>
        <end position="342"/>
    </location>
</feature>
<comment type="catalytic activity">
    <reaction evidence="9 10 11">
        <text>adenosine(37) in tRNA + dimethylallyl diphosphate = N(6)-dimethylallyladenosine(37) in tRNA + diphosphate</text>
        <dbReference type="Rhea" id="RHEA:26482"/>
        <dbReference type="Rhea" id="RHEA-COMP:10162"/>
        <dbReference type="Rhea" id="RHEA-COMP:10375"/>
        <dbReference type="ChEBI" id="CHEBI:33019"/>
        <dbReference type="ChEBI" id="CHEBI:57623"/>
        <dbReference type="ChEBI" id="CHEBI:74411"/>
        <dbReference type="ChEBI" id="CHEBI:74415"/>
        <dbReference type="EC" id="2.5.1.75"/>
    </reaction>
</comment>
<dbReference type="PANTHER" id="PTHR11088:SF60">
    <property type="entry name" value="TRNA DIMETHYLALLYLTRANSFERASE"/>
    <property type="match status" value="1"/>
</dbReference>
<feature type="binding site" evidence="10">
    <location>
        <begin position="21"/>
        <end position="28"/>
    </location>
    <ligand>
        <name>ATP</name>
        <dbReference type="ChEBI" id="CHEBI:30616"/>
    </ligand>
</feature>
<comment type="cofactor">
    <cofactor evidence="1 10">
        <name>Mg(2+)</name>
        <dbReference type="ChEBI" id="CHEBI:18420"/>
    </cofactor>
</comment>
<dbReference type="InterPro" id="IPR018022">
    <property type="entry name" value="IPT"/>
</dbReference>
<organism evidence="15 16">
    <name type="scientific">Bifidobacterium asteroides</name>
    <dbReference type="NCBI Taxonomy" id="1684"/>
    <lineage>
        <taxon>Bacteria</taxon>
        <taxon>Bacillati</taxon>
        <taxon>Actinomycetota</taxon>
        <taxon>Actinomycetes</taxon>
        <taxon>Bifidobacteriales</taxon>
        <taxon>Bifidobacteriaceae</taxon>
        <taxon>Bifidobacterium</taxon>
    </lineage>
</organism>
<comment type="subunit">
    <text evidence="10">Monomer.</text>
</comment>
<feature type="site" description="Interaction with substrate tRNA" evidence="10">
    <location>
        <position position="117"/>
    </location>
</feature>
<evidence type="ECO:0000313" key="15">
    <source>
        <dbReference type="EMBL" id="TSJ86337.1"/>
    </source>
</evidence>
<dbReference type="AlphaFoldDB" id="A0A556RBS3"/>
<dbReference type="SUPFAM" id="SSF52540">
    <property type="entry name" value="P-loop containing nucleoside triphosphate hydrolases"/>
    <property type="match status" value="2"/>
</dbReference>
<dbReference type="GO" id="GO:0052381">
    <property type="term" value="F:tRNA dimethylallyltransferase activity"/>
    <property type="evidence" value="ECO:0007669"/>
    <property type="project" value="UniProtKB-UniRule"/>
</dbReference>
<keyword evidence="6 10" id="KW-0547">Nucleotide-binding</keyword>
<evidence type="ECO:0000256" key="3">
    <source>
        <dbReference type="ARBA" id="ARBA00005842"/>
    </source>
</evidence>
<dbReference type="InterPro" id="IPR039657">
    <property type="entry name" value="Dimethylallyltransferase"/>
</dbReference>
<accession>A0A556RBS3</accession>
<dbReference type="InterPro" id="IPR027417">
    <property type="entry name" value="P-loop_NTPase"/>
</dbReference>
<evidence type="ECO:0000256" key="8">
    <source>
        <dbReference type="ARBA" id="ARBA00022842"/>
    </source>
</evidence>
<keyword evidence="4 10" id="KW-0808">Transferase</keyword>
<evidence type="ECO:0000256" key="12">
    <source>
        <dbReference type="RuleBase" id="RU003784"/>
    </source>
</evidence>
<feature type="binding site" evidence="10">
    <location>
        <begin position="23"/>
        <end position="28"/>
    </location>
    <ligand>
        <name>substrate</name>
    </ligand>
</feature>
<evidence type="ECO:0000256" key="2">
    <source>
        <dbReference type="ARBA" id="ARBA00003213"/>
    </source>
</evidence>
<reference evidence="15 16" key="1">
    <citation type="submission" date="2019-07" db="EMBL/GenBank/DDBJ databases">
        <title>Bifidobacterium asteroides genomes.</title>
        <authorList>
            <person name="Zheng H."/>
        </authorList>
    </citation>
    <scope>NUCLEOTIDE SEQUENCE [LARGE SCALE GENOMIC DNA]</scope>
    <source>
        <strain evidence="15 16">W8111</strain>
    </source>
</reference>
<evidence type="ECO:0000256" key="9">
    <source>
        <dbReference type="ARBA" id="ARBA00049563"/>
    </source>
</evidence>
<dbReference type="EC" id="2.5.1.75" evidence="10"/>
<evidence type="ECO:0000256" key="11">
    <source>
        <dbReference type="RuleBase" id="RU003783"/>
    </source>
</evidence>
<evidence type="ECO:0000313" key="16">
    <source>
        <dbReference type="Proteomes" id="UP000317536"/>
    </source>
</evidence>
<dbReference type="NCBIfam" id="TIGR00174">
    <property type="entry name" value="miaA"/>
    <property type="match status" value="1"/>
</dbReference>
<comment type="function">
    <text evidence="2 10 12">Catalyzes the transfer of a dimethylallyl group onto the adenine at position 37 in tRNAs that read codons beginning with uridine, leading to the formation of N6-(dimethylallyl)adenosine (i(6)A).</text>
</comment>
<comment type="caution">
    <text evidence="15">The sequence shown here is derived from an EMBL/GenBank/DDBJ whole genome shotgun (WGS) entry which is preliminary data.</text>
</comment>
<dbReference type="GO" id="GO:0006400">
    <property type="term" value="P:tRNA modification"/>
    <property type="evidence" value="ECO:0007669"/>
    <property type="project" value="TreeGrafter"/>
</dbReference>
<dbReference type="Pfam" id="PF01715">
    <property type="entry name" value="IPPT"/>
    <property type="match status" value="1"/>
</dbReference>
<evidence type="ECO:0000256" key="6">
    <source>
        <dbReference type="ARBA" id="ARBA00022741"/>
    </source>
</evidence>
<comment type="caution">
    <text evidence="10">Lacks conserved residue(s) required for the propagation of feature annotation.</text>
</comment>
<name>A0A556RBS3_9BIFI</name>
<protein>
    <recommendedName>
        <fullName evidence="10">tRNA dimethylallyltransferase</fullName>
        <ecNumber evidence="10">2.5.1.75</ecNumber>
    </recommendedName>
    <alternativeName>
        <fullName evidence="10">Dimethylallyl diphosphate:tRNA dimethylallyltransferase</fullName>
        <shortName evidence="10">DMAPP:tRNA dimethylallyltransferase</shortName>
        <shortName evidence="10">DMATase</shortName>
    </alternativeName>
    <alternativeName>
        <fullName evidence="10">Isopentenyl-diphosphate:tRNA isopentenyltransferase</fullName>
        <shortName evidence="10">IPP transferase</shortName>
        <shortName evidence="10">IPPT</shortName>
        <shortName evidence="10">IPTase</shortName>
    </alternativeName>
</protein>
<sequence>MTFAEPEQPAGEGPRIVSIVGPTASGKTALGVALAQALEARGQMAHIVNADAYQMYRGMDVGTAKPSVQERQAVVHHLIDIIEPEEAMSVARFQTMARSLIAELRAGGIRPILVGGSGLYTRAVIDDLSFPGTDPAVRAGLEERAQEEGPGLLFRQLQERDPEAAARMDPRNVRRTVRALEVMEITGRPYSASLPRYRYLLPALQLGLDLPREELDRRIDQRTQAMRDQGLVDEVSGLRNRLGATASRALGYQQILDYLDGRTDLDAAFELIAQKTKRLARKQMGWFGRDPRIHWLNALAPDLAQQALDLVDQADQGCFDQADAQADQSDQGRVTRHHLGAL</sequence>
<dbReference type="Proteomes" id="UP000317536">
    <property type="component" value="Unassembled WGS sequence"/>
</dbReference>
<evidence type="ECO:0000256" key="7">
    <source>
        <dbReference type="ARBA" id="ARBA00022840"/>
    </source>
</evidence>
<evidence type="ECO:0000256" key="13">
    <source>
        <dbReference type="RuleBase" id="RU003785"/>
    </source>
</evidence>
<gene>
    <name evidence="10 15" type="primary">miaA</name>
    <name evidence="15" type="ORF">FPK29_01190</name>
</gene>
<evidence type="ECO:0000256" key="10">
    <source>
        <dbReference type="HAMAP-Rule" id="MF_00185"/>
    </source>
</evidence>
<dbReference type="EMBL" id="VMHJ01000001">
    <property type="protein sequence ID" value="TSJ86337.1"/>
    <property type="molecule type" value="Genomic_DNA"/>
</dbReference>
<dbReference type="GO" id="GO:0005524">
    <property type="term" value="F:ATP binding"/>
    <property type="evidence" value="ECO:0007669"/>
    <property type="project" value="UniProtKB-UniRule"/>
</dbReference>